<accession>A0ABS9BHU8</accession>
<name>A0ABS9BHU8_9BACT</name>
<dbReference type="EMBL" id="JAKEVY010000002">
    <property type="protein sequence ID" value="MCF1714880.1"/>
    <property type="molecule type" value="Genomic_DNA"/>
</dbReference>
<reference evidence="1 2" key="1">
    <citation type="submission" date="2022-01" db="EMBL/GenBank/DDBJ databases">
        <title>Flavihumibacter sp. nov., isolated from sediment of a river.</title>
        <authorList>
            <person name="Liu H."/>
        </authorList>
    </citation>
    <scope>NUCLEOTIDE SEQUENCE [LARGE SCALE GENOMIC DNA]</scope>
    <source>
        <strain evidence="1 2">RY-1</strain>
    </source>
</reference>
<gene>
    <name evidence="1" type="ORF">L0U88_09600</name>
</gene>
<dbReference type="InterPro" id="IPR008551">
    <property type="entry name" value="TANGO2"/>
</dbReference>
<sequence length="243" mass="27769">MCTVSFIPVPGGALICSNRDEKIQRARAIPPKWYQVNGSSLLFPKDPDAQGSWIAMKPNGQMAVLLNGGWVKHEPAYPYRKSRGLVFLEICSADQLLDGFDAVQLDKIEPFTVIVFQDGILQENRWDGVQKYSRQLPASDPHIWSSVTLYDPSTIERRKSWFTGWLSENPEPNASSIQRFHEFGGEGDQENDLLMNRRNEMLTVSITCMEWNRDTACMYYTDLQSREQFECRLDAFSLSELSS</sequence>
<organism evidence="1 2">
    <name type="scientific">Flavihumibacter fluminis</name>
    <dbReference type="NCBI Taxonomy" id="2909236"/>
    <lineage>
        <taxon>Bacteria</taxon>
        <taxon>Pseudomonadati</taxon>
        <taxon>Bacteroidota</taxon>
        <taxon>Chitinophagia</taxon>
        <taxon>Chitinophagales</taxon>
        <taxon>Chitinophagaceae</taxon>
        <taxon>Flavihumibacter</taxon>
    </lineage>
</organism>
<evidence type="ECO:0000313" key="1">
    <source>
        <dbReference type="EMBL" id="MCF1714880.1"/>
    </source>
</evidence>
<dbReference type="Proteomes" id="UP001200145">
    <property type="component" value="Unassembled WGS sequence"/>
</dbReference>
<comment type="caution">
    <text evidence="1">The sequence shown here is derived from an EMBL/GenBank/DDBJ whole genome shotgun (WGS) entry which is preliminary data.</text>
</comment>
<keyword evidence="2" id="KW-1185">Reference proteome</keyword>
<proteinExistence type="predicted"/>
<evidence type="ECO:0000313" key="2">
    <source>
        <dbReference type="Proteomes" id="UP001200145"/>
    </source>
</evidence>
<dbReference type="Pfam" id="PF05742">
    <property type="entry name" value="TANGO2"/>
    <property type="match status" value="1"/>
</dbReference>
<protein>
    <submittedName>
        <fullName evidence="1">NRDE family protein</fullName>
    </submittedName>
</protein>